<protein>
    <submittedName>
        <fullName evidence="3">Uncharacterized protein</fullName>
    </submittedName>
</protein>
<evidence type="ECO:0000313" key="4">
    <source>
        <dbReference type="Proteomes" id="UP000230971"/>
    </source>
</evidence>
<keyword evidence="2" id="KW-0732">Signal</keyword>
<feature type="region of interest" description="Disordered" evidence="1">
    <location>
        <begin position="137"/>
        <end position="202"/>
    </location>
</feature>
<reference evidence="3 4" key="1">
    <citation type="journal article" date="2017" name="Infect. Genet. Evol.">
        <title>The new phylogeny of the genus Mycobacterium: The old and the news.</title>
        <authorList>
            <person name="Tortoli E."/>
            <person name="Fedrizzi T."/>
            <person name="Meehan C.J."/>
            <person name="Trovato A."/>
            <person name="Grottola A."/>
            <person name="Giacobazzi E."/>
            <person name="Serpini G.F."/>
            <person name="Tagliazucchi S."/>
            <person name="Fabio A."/>
            <person name="Bettua C."/>
            <person name="Bertorelli R."/>
            <person name="Frascaro F."/>
            <person name="De Sanctis V."/>
            <person name="Pecorari M."/>
            <person name="Jousson O."/>
            <person name="Segata N."/>
            <person name="Cirillo D.M."/>
        </authorList>
    </citation>
    <scope>NUCLEOTIDE SEQUENCE [LARGE SCALE GENOMIC DNA]</scope>
    <source>
        <strain evidence="3 4">NCTC 12882</strain>
    </source>
</reference>
<feature type="compositionally biased region" description="Polar residues" evidence="1">
    <location>
        <begin position="184"/>
        <end position="193"/>
    </location>
</feature>
<sequence length="202" mass="20801">MKRRLLAILWLSAAAWFCLAIPASRADIGGSVPSPGSCDYPAVGSFGAAGGEYDYVCQFPVEINGSRHTTLFGGGMWQVTATAGVSFLMFNATLSAQIPAGVLRGITYWACPDFSMSAAPNPPGAWKNEIDPAPCKTIAPKPVLIPDDAPQPPPGVPAPPPPPQPVAPAAPAPAPGWQPGLSPAITNPDQPNPQAVPGEHGH</sequence>
<dbReference type="AlphaFoldDB" id="A0A2G5PQJ7"/>
<evidence type="ECO:0000256" key="2">
    <source>
        <dbReference type="SAM" id="SignalP"/>
    </source>
</evidence>
<proteinExistence type="predicted"/>
<evidence type="ECO:0000313" key="3">
    <source>
        <dbReference type="EMBL" id="PIB80585.1"/>
    </source>
</evidence>
<organism evidence="3 4">
    <name type="scientific">Mycobacterium celatum</name>
    <dbReference type="NCBI Taxonomy" id="28045"/>
    <lineage>
        <taxon>Bacteria</taxon>
        <taxon>Bacillati</taxon>
        <taxon>Actinomycetota</taxon>
        <taxon>Actinomycetes</taxon>
        <taxon>Mycobacteriales</taxon>
        <taxon>Mycobacteriaceae</taxon>
        <taxon>Mycobacterium</taxon>
    </lineage>
</organism>
<evidence type="ECO:0000256" key="1">
    <source>
        <dbReference type="SAM" id="MobiDB-lite"/>
    </source>
</evidence>
<dbReference type="EMBL" id="PDKV01000002">
    <property type="protein sequence ID" value="PIB80585.1"/>
    <property type="molecule type" value="Genomic_DNA"/>
</dbReference>
<feature type="chain" id="PRO_5038655138" evidence="2">
    <location>
        <begin position="27"/>
        <end position="202"/>
    </location>
</feature>
<dbReference type="OrthoDB" id="4719101at2"/>
<feature type="signal peptide" evidence="2">
    <location>
        <begin position="1"/>
        <end position="26"/>
    </location>
</feature>
<feature type="compositionally biased region" description="Pro residues" evidence="1">
    <location>
        <begin position="149"/>
        <end position="176"/>
    </location>
</feature>
<comment type="caution">
    <text evidence="3">The sequence shown here is derived from an EMBL/GenBank/DDBJ whole genome shotgun (WGS) entry which is preliminary data.</text>
</comment>
<name>A0A2G5PQJ7_MYCCE</name>
<dbReference type="Proteomes" id="UP000230971">
    <property type="component" value="Unassembled WGS sequence"/>
</dbReference>
<accession>A0A2G5PQJ7</accession>
<dbReference type="RefSeq" id="WP_099539515.1">
    <property type="nucleotide sequence ID" value="NZ_PDKV01000002.1"/>
</dbReference>
<gene>
    <name evidence="3" type="ORF">CQY23_03325</name>
</gene>